<dbReference type="KEGG" id="kst:KSMBR1_0550"/>
<feature type="transmembrane region" description="Helical" evidence="5">
    <location>
        <begin position="165"/>
        <end position="188"/>
    </location>
</feature>
<comment type="subcellular location">
    <subcellularLocation>
        <location evidence="1">Membrane</location>
        <topology evidence="1">Multi-pass membrane protein</topology>
    </subcellularLocation>
</comment>
<feature type="transmembrane region" description="Helical" evidence="5">
    <location>
        <begin position="102"/>
        <end position="120"/>
    </location>
</feature>
<evidence type="ECO:0000313" key="7">
    <source>
        <dbReference type="EMBL" id="SOH03064.1"/>
    </source>
</evidence>
<evidence type="ECO:0000256" key="1">
    <source>
        <dbReference type="ARBA" id="ARBA00004141"/>
    </source>
</evidence>
<keyword evidence="4 5" id="KW-0472">Membrane</keyword>
<keyword evidence="8" id="KW-1185">Reference proteome</keyword>
<reference evidence="8" key="1">
    <citation type="submission" date="2017-10" db="EMBL/GenBank/DDBJ databases">
        <authorList>
            <person name="Frank J."/>
        </authorList>
    </citation>
    <scope>NUCLEOTIDE SEQUENCE [LARGE SCALE GENOMIC DNA]</scope>
</reference>
<dbReference type="PANTHER" id="PTHR37422:SF17">
    <property type="entry name" value="O-ANTIGEN LIGASE"/>
    <property type="match status" value="1"/>
</dbReference>
<feature type="domain" description="O-antigen ligase-related" evidence="6">
    <location>
        <begin position="250"/>
        <end position="374"/>
    </location>
</feature>
<evidence type="ECO:0000256" key="4">
    <source>
        <dbReference type="ARBA" id="ARBA00023136"/>
    </source>
</evidence>
<dbReference type="InterPro" id="IPR051533">
    <property type="entry name" value="WaaL-like"/>
</dbReference>
<dbReference type="InterPro" id="IPR007016">
    <property type="entry name" value="O-antigen_ligase-rel_domated"/>
</dbReference>
<keyword evidence="2 5" id="KW-0812">Transmembrane</keyword>
<organism evidence="7 8">
    <name type="scientific">Kuenenia stuttgartiensis</name>
    <dbReference type="NCBI Taxonomy" id="174633"/>
    <lineage>
        <taxon>Bacteria</taxon>
        <taxon>Pseudomonadati</taxon>
        <taxon>Planctomycetota</taxon>
        <taxon>Candidatus Brocadiia</taxon>
        <taxon>Candidatus Brocadiales</taxon>
        <taxon>Candidatus Brocadiaceae</taxon>
        <taxon>Candidatus Kuenenia</taxon>
    </lineage>
</organism>
<dbReference type="Proteomes" id="UP000221734">
    <property type="component" value="Chromosome Kuenenia_stuttgartiensis_MBR1"/>
</dbReference>
<feature type="transmembrane region" description="Helical" evidence="5">
    <location>
        <begin position="247"/>
        <end position="278"/>
    </location>
</feature>
<feature type="transmembrane region" description="Helical" evidence="5">
    <location>
        <begin position="73"/>
        <end position="90"/>
    </location>
</feature>
<dbReference type="EMBL" id="LT934425">
    <property type="protein sequence ID" value="SOH03064.1"/>
    <property type="molecule type" value="Genomic_DNA"/>
</dbReference>
<feature type="transmembrane region" description="Helical" evidence="5">
    <location>
        <begin position="132"/>
        <end position="153"/>
    </location>
</feature>
<dbReference type="GO" id="GO:0016020">
    <property type="term" value="C:membrane"/>
    <property type="evidence" value="ECO:0007669"/>
    <property type="project" value="UniProtKB-SubCell"/>
</dbReference>
<evidence type="ECO:0000259" key="6">
    <source>
        <dbReference type="Pfam" id="PF04932"/>
    </source>
</evidence>
<evidence type="ECO:0000256" key="3">
    <source>
        <dbReference type="ARBA" id="ARBA00022989"/>
    </source>
</evidence>
<feature type="transmembrane region" description="Helical" evidence="5">
    <location>
        <begin position="6"/>
        <end position="32"/>
    </location>
</feature>
<feature type="transmembrane region" description="Helical" evidence="5">
    <location>
        <begin position="44"/>
        <end position="61"/>
    </location>
</feature>
<feature type="transmembrane region" description="Helical" evidence="5">
    <location>
        <begin position="284"/>
        <end position="303"/>
    </location>
</feature>
<evidence type="ECO:0000313" key="8">
    <source>
        <dbReference type="Proteomes" id="UP000221734"/>
    </source>
</evidence>
<name>A0A2C9CBA0_KUEST</name>
<evidence type="ECO:0000256" key="5">
    <source>
        <dbReference type="SAM" id="Phobius"/>
    </source>
</evidence>
<proteinExistence type="predicted"/>
<accession>A0A2C9CBA0</accession>
<feature type="transmembrane region" description="Helical" evidence="5">
    <location>
        <begin position="358"/>
        <end position="384"/>
    </location>
</feature>
<gene>
    <name evidence="7" type="primary">rfaL_2</name>
    <name evidence="7" type="ORF">KSMBR1_0550</name>
</gene>
<evidence type="ECO:0000256" key="2">
    <source>
        <dbReference type="ARBA" id="ARBA00022692"/>
    </source>
</evidence>
<dbReference type="AlphaFoldDB" id="A0A2C9CBA0"/>
<sequence length="449" mass="51266">MGKNVFAVAMLSTLFAVSLLYNAKLAVVFLLMTITIVFILRSELAVINIYFFVYLAFAGFADRLSISLSGSQSINLLGILNIMMILFFYIRLKDFIQVRREYWNKSIIYPILLFSLYLVLTTPFSVSLSTSVRGLTRVLAAFSFYLLTYFVVVSNNNIEKKIFKFITAIFIALLICGIIEYITGYNIFYGRSITNLIYQDYQIIQSFERIRTSFPHAPGYSFALLIFLPLYLYFFMRKKDGKYLYRLLPFLFLLNILLTFTRITWIAVALQLILFFFLFKYKKILRFALPLGIIFVFISNKIISRASTVDSSALGRLELFQYALSIFKEHPIFGSGIGTFFELSAHEFGKNIAAHGDYMLMFAETGIFGGIGYLTLLFTMLVFAVKNLKENDFAKVALLMLVSFLVYGITGNALANGHIFWGLLGIYNGVIVRENPQKNISSGLEFESN</sequence>
<feature type="transmembrane region" description="Helical" evidence="5">
    <location>
        <begin position="217"/>
        <end position="235"/>
    </location>
</feature>
<dbReference type="Pfam" id="PF04932">
    <property type="entry name" value="Wzy_C"/>
    <property type="match status" value="1"/>
</dbReference>
<dbReference type="PANTHER" id="PTHR37422">
    <property type="entry name" value="TEICHURONIC ACID BIOSYNTHESIS PROTEIN TUAE"/>
    <property type="match status" value="1"/>
</dbReference>
<keyword evidence="3 5" id="KW-1133">Transmembrane helix</keyword>
<feature type="transmembrane region" description="Helical" evidence="5">
    <location>
        <begin position="396"/>
        <end position="415"/>
    </location>
</feature>
<protein>
    <recommendedName>
        <fullName evidence="6">O-antigen ligase-related domain-containing protein</fullName>
    </recommendedName>
</protein>